<feature type="transmembrane region" description="Helical" evidence="1">
    <location>
        <begin position="62"/>
        <end position="80"/>
    </location>
</feature>
<evidence type="ECO:0000313" key="3">
    <source>
        <dbReference type="EMBL" id="SEC40333.1"/>
    </source>
</evidence>
<keyword evidence="4" id="KW-1185">Reference proteome</keyword>
<evidence type="ECO:0000256" key="1">
    <source>
        <dbReference type="SAM" id="Phobius"/>
    </source>
</evidence>
<keyword evidence="1" id="KW-0472">Membrane</keyword>
<dbReference type="STRING" id="156980.SAMN04489745_2781"/>
<protein>
    <submittedName>
        <fullName evidence="3">PH domain-containing protein</fullName>
    </submittedName>
</protein>
<sequence>MRKALLPGEQLICTTRPQARSLIWPVTAGILALAAASFAAAWVGRGNLNRLLPWLPQGSTPYLTLACVILGVAVLLLFTLPRVIAWNSTRYVLTSQRILIVNGVLAKVTRQYLLAGVQAVQTRQELLQRPLRSGTITLELRHGGFGVLSDVPEVETFRSFIQDALDDLPDGVIYPDDTIDDFHDPALPWELREGEE</sequence>
<dbReference type="Pfam" id="PF03703">
    <property type="entry name" value="bPH_2"/>
    <property type="match status" value="1"/>
</dbReference>
<evidence type="ECO:0000313" key="4">
    <source>
        <dbReference type="Proteomes" id="UP000182652"/>
    </source>
</evidence>
<dbReference type="InterPro" id="IPR005182">
    <property type="entry name" value="YdbS-like_PH"/>
</dbReference>
<dbReference type="RefSeq" id="WP_066216927.1">
    <property type="nucleotide sequence ID" value="NZ_FNSN01000003.1"/>
</dbReference>
<proteinExistence type="predicted"/>
<organism evidence="3 4">
    <name type="scientific">Arthrobacter woluwensis</name>
    <dbReference type="NCBI Taxonomy" id="156980"/>
    <lineage>
        <taxon>Bacteria</taxon>
        <taxon>Bacillati</taxon>
        <taxon>Actinomycetota</taxon>
        <taxon>Actinomycetes</taxon>
        <taxon>Micrococcales</taxon>
        <taxon>Micrococcaceae</taxon>
        <taxon>Arthrobacter</taxon>
    </lineage>
</organism>
<dbReference type="EMBL" id="FNSN01000003">
    <property type="protein sequence ID" value="SEC40333.1"/>
    <property type="molecule type" value="Genomic_DNA"/>
</dbReference>
<dbReference type="AlphaFoldDB" id="A0A1H4S829"/>
<name>A0A1H4S829_9MICC</name>
<keyword evidence="1" id="KW-1133">Transmembrane helix</keyword>
<dbReference type="Proteomes" id="UP000182652">
    <property type="component" value="Unassembled WGS sequence"/>
</dbReference>
<feature type="domain" description="YdbS-like PH" evidence="2">
    <location>
        <begin position="86"/>
        <end position="159"/>
    </location>
</feature>
<evidence type="ECO:0000259" key="2">
    <source>
        <dbReference type="Pfam" id="PF03703"/>
    </source>
</evidence>
<feature type="transmembrane region" description="Helical" evidence="1">
    <location>
        <begin position="21"/>
        <end position="42"/>
    </location>
</feature>
<accession>A0A1H4S829</accession>
<keyword evidence="1" id="KW-0812">Transmembrane</keyword>
<gene>
    <name evidence="3" type="ORF">SAMN04489745_2781</name>
</gene>
<reference evidence="3 4" key="1">
    <citation type="submission" date="2016-10" db="EMBL/GenBank/DDBJ databases">
        <authorList>
            <person name="de Groot N.N."/>
        </authorList>
    </citation>
    <scope>NUCLEOTIDE SEQUENCE [LARGE SCALE GENOMIC DNA]</scope>
    <source>
        <strain evidence="3 4">DSM 10495</strain>
    </source>
</reference>